<dbReference type="InterPro" id="IPR036249">
    <property type="entry name" value="Thioredoxin-like_sf"/>
</dbReference>
<dbReference type="CDD" id="cd03046">
    <property type="entry name" value="GST_N_GTT1_like"/>
    <property type="match status" value="1"/>
</dbReference>
<dbReference type="InterPro" id="IPR004045">
    <property type="entry name" value="Glutathione_S-Trfase_N"/>
</dbReference>
<dbReference type="Gene3D" id="3.40.30.10">
    <property type="entry name" value="Glutaredoxin"/>
    <property type="match status" value="1"/>
</dbReference>
<organism evidence="3 4">
    <name type="scientific">Henriciella barbarensis</name>
    <dbReference type="NCBI Taxonomy" id="86342"/>
    <lineage>
        <taxon>Bacteria</taxon>
        <taxon>Pseudomonadati</taxon>
        <taxon>Pseudomonadota</taxon>
        <taxon>Alphaproteobacteria</taxon>
        <taxon>Hyphomonadales</taxon>
        <taxon>Hyphomonadaceae</taxon>
        <taxon>Henriciella</taxon>
    </lineage>
</organism>
<dbReference type="SFLD" id="SFLDG01150">
    <property type="entry name" value="Main.1:_Beta-like"/>
    <property type="match status" value="1"/>
</dbReference>
<dbReference type="OrthoDB" id="9810080at2"/>
<keyword evidence="4" id="KW-1185">Reference proteome</keyword>
<dbReference type="InterPro" id="IPR036282">
    <property type="entry name" value="Glutathione-S-Trfase_C_sf"/>
</dbReference>
<feature type="domain" description="GST N-terminal" evidence="1">
    <location>
        <begin position="1"/>
        <end position="80"/>
    </location>
</feature>
<evidence type="ECO:0000313" key="4">
    <source>
        <dbReference type="Proteomes" id="UP000265431"/>
    </source>
</evidence>
<dbReference type="PROSITE" id="PS50404">
    <property type="entry name" value="GST_NTER"/>
    <property type="match status" value="1"/>
</dbReference>
<dbReference type="Gene3D" id="1.20.1050.10">
    <property type="match status" value="1"/>
</dbReference>
<sequence length="219" mass="25356">MKPTLYHCRNARSFRPLWALEELGIDYDLVVLPFPPRVHYKPYMDINPLGTIPFFTDGKAKMTESTGICHYLAETHGPTDLAVRPDEAGYGEYLNWMYFSDATLTFPQTLVLRYEMLEHKSRRQPQVADDYRMWFSGRLRVVDQKLEHSRFMVADRFTMADIAIGYGLLLASVLPPLEPCLTETCKEYLGRMKDRPAFKRAQERQKQALVVEVEGDSPI</sequence>
<dbReference type="SUPFAM" id="SSF52833">
    <property type="entry name" value="Thioredoxin-like"/>
    <property type="match status" value="1"/>
</dbReference>
<dbReference type="PANTHER" id="PTHR44051:SF21">
    <property type="entry name" value="GLUTATHIONE S-TRANSFERASE FAMILY PROTEIN"/>
    <property type="match status" value="1"/>
</dbReference>
<evidence type="ECO:0000259" key="1">
    <source>
        <dbReference type="PROSITE" id="PS50404"/>
    </source>
</evidence>
<dbReference type="PANTHER" id="PTHR44051">
    <property type="entry name" value="GLUTATHIONE S-TRANSFERASE-RELATED"/>
    <property type="match status" value="1"/>
</dbReference>
<dbReference type="SUPFAM" id="SSF47616">
    <property type="entry name" value="GST C-terminal domain-like"/>
    <property type="match status" value="1"/>
</dbReference>
<dbReference type="SFLD" id="SFLDG00358">
    <property type="entry name" value="Main_(cytGST)"/>
    <property type="match status" value="1"/>
</dbReference>
<feature type="domain" description="GST C-terminal" evidence="2">
    <location>
        <begin position="86"/>
        <end position="219"/>
    </location>
</feature>
<dbReference type="AlphaFoldDB" id="A0A399R030"/>
<dbReference type="GO" id="GO:0016740">
    <property type="term" value="F:transferase activity"/>
    <property type="evidence" value="ECO:0007669"/>
    <property type="project" value="UniProtKB-KW"/>
</dbReference>
<evidence type="ECO:0000259" key="2">
    <source>
        <dbReference type="PROSITE" id="PS50405"/>
    </source>
</evidence>
<evidence type="ECO:0000313" key="3">
    <source>
        <dbReference type="EMBL" id="RIJ23824.1"/>
    </source>
</evidence>
<accession>A0A399R030</accession>
<dbReference type="InterPro" id="IPR010987">
    <property type="entry name" value="Glutathione-S-Trfase_C-like"/>
</dbReference>
<dbReference type="EMBL" id="QWGB01000005">
    <property type="protein sequence ID" value="RIJ23824.1"/>
    <property type="molecule type" value="Genomic_DNA"/>
</dbReference>
<gene>
    <name evidence="3" type="ORF">D1224_06095</name>
</gene>
<name>A0A399R030_9PROT</name>
<keyword evidence="3" id="KW-0808">Transferase</keyword>
<proteinExistence type="predicted"/>
<dbReference type="InterPro" id="IPR040079">
    <property type="entry name" value="Glutathione_S-Trfase"/>
</dbReference>
<protein>
    <submittedName>
        <fullName evidence="3">Glutathione S-transferase family protein</fullName>
    </submittedName>
</protein>
<dbReference type="SFLD" id="SFLDS00019">
    <property type="entry name" value="Glutathione_Transferase_(cytos"/>
    <property type="match status" value="1"/>
</dbReference>
<dbReference type="Proteomes" id="UP000265431">
    <property type="component" value="Unassembled WGS sequence"/>
</dbReference>
<dbReference type="PROSITE" id="PS50405">
    <property type="entry name" value="GST_CTER"/>
    <property type="match status" value="1"/>
</dbReference>
<dbReference type="RefSeq" id="WP_119379013.1">
    <property type="nucleotide sequence ID" value="NZ_QWGB01000005.1"/>
</dbReference>
<comment type="caution">
    <text evidence="3">The sequence shown here is derived from an EMBL/GenBank/DDBJ whole genome shotgun (WGS) entry which is preliminary data.</text>
</comment>
<dbReference type="Pfam" id="PF13417">
    <property type="entry name" value="GST_N_3"/>
    <property type="match status" value="1"/>
</dbReference>
<reference evidence="3 4" key="1">
    <citation type="submission" date="2018-08" db="EMBL/GenBank/DDBJ databases">
        <title>Henriciella mobilis sp. nov., isolated from seawater.</title>
        <authorList>
            <person name="Cheng H."/>
            <person name="Wu Y.-H."/>
            <person name="Xu X.-W."/>
            <person name="Guo L.-L."/>
        </authorList>
    </citation>
    <scope>NUCLEOTIDE SEQUENCE [LARGE SCALE GENOMIC DNA]</scope>
    <source>
        <strain evidence="3 4">CCUG66934</strain>
    </source>
</reference>